<accession>A0A679IUR5</accession>
<dbReference type="Pfam" id="PF01757">
    <property type="entry name" value="Acyl_transf_3"/>
    <property type="match status" value="1"/>
</dbReference>
<evidence type="ECO:0000256" key="1">
    <source>
        <dbReference type="SAM" id="Phobius"/>
    </source>
</evidence>
<dbReference type="EMBL" id="LR743504">
    <property type="protein sequence ID" value="CAA2099768.1"/>
    <property type="molecule type" value="Genomic_DNA"/>
</dbReference>
<dbReference type="GO" id="GO:0000271">
    <property type="term" value="P:polysaccharide biosynthetic process"/>
    <property type="evidence" value="ECO:0007669"/>
    <property type="project" value="TreeGrafter"/>
</dbReference>
<feature type="transmembrane region" description="Helical" evidence="1">
    <location>
        <begin position="228"/>
        <end position="246"/>
    </location>
</feature>
<dbReference type="GO" id="GO:0016747">
    <property type="term" value="F:acyltransferase activity, transferring groups other than amino-acyl groups"/>
    <property type="evidence" value="ECO:0007669"/>
    <property type="project" value="InterPro"/>
</dbReference>
<name>A0A679IUR5_9HYPH</name>
<feature type="transmembrane region" description="Helical" evidence="1">
    <location>
        <begin position="315"/>
        <end position="335"/>
    </location>
</feature>
<evidence type="ECO:0000313" key="3">
    <source>
        <dbReference type="EMBL" id="CAA2099768.1"/>
    </source>
</evidence>
<keyword evidence="1" id="KW-0812">Transmembrane</keyword>
<keyword evidence="1" id="KW-0472">Membrane</keyword>
<feature type="transmembrane region" description="Helical" evidence="1">
    <location>
        <begin position="258"/>
        <end position="275"/>
    </location>
</feature>
<dbReference type="GO" id="GO:0016020">
    <property type="term" value="C:membrane"/>
    <property type="evidence" value="ECO:0007669"/>
    <property type="project" value="TreeGrafter"/>
</dbReference>
<feature type="domain" description="Acyltransferase 3" evidence="2">
    <location>
        <begin position="16"/>
        <end position="333"/>
    </location>
</feature>
<feature type="transmembrane region" description="Helical" evidence="1">
    <location>
        <begin position="194"/>
        <end position="216"/>
    </location>
</feature>
<feature type="transmembrane region" description="Helical" evidence="1">
    <location>
        <begin position="57"/>
        <end position="74"/>
    </location>
</feature>
<evidence type="ECO:0000259" key="2">
    <source>
        <dbReference type="Pfam" id="PF01757"/>
    </source>
</evidence>
<feature type="transmembrane region" description="Helical" evidence="1">
    <location>
        <begin position="148"/>
        <end position="174"/>
    </location>
</feature>
<organism evidence="3">
    <name type="scientific">Methylobacterium bullatum</name>
    <dbReference type="NCBI Taxonomy" id="570505"/>
    <lineage>
        <taxon>Bacteria</taxon>
        <taxon>Pseudomonadati</taxon>
        <taxon>Pseudomonadota</taxon>
        <taxon>Alphaproteobacteria</taxon>
        <taxon>Hyphomicrobiales</taxon>
        <taxon>Methylobacteriaceae</taxon>
        <taxon>Methylobacterium</taxon>
    </lineage>
</organism>
<reference evidence="3" key="1">
    <citation type="submission" date="2019-12" db="EMBL/GenBank/DDBJ databases">
        <authorList>
            <person name="Cremers G."/>
        </authorList>
    </citation>
    <scope>NUCLEOTIDE SEQUENCE</scope>
    <source>
        <strain evidence="3">Mbul1</strain>
    </source>
</reference>
<proteinExistence type="predicted"/>
<sequence>MAGQERSPERPGRLLELDALRGIAAILVVVFHFTAAYGHEIGWTGTEPLFRFTSGQAGVALFFVISGFVIAMTLERSRTALDFIVSRFARLYPAFWFSALLTTGLIVATGFNPFHLTIPGFLASLTMANGLTDMPFIDPAYWTLTREILFYAFFAAAYFGLGARHTTGVLLAWIVVTSLYNVFVADTNVYACRTAASCGAILLNATFAHLFAAGALGYKIHRGERTPLVLASLFLAIAAASVSFWPEQGFQPSSSLKAAFFVGLVMAAAAGYLKFLRSPVLIFLGAISYSLYLLHQVIGYFLIGGLVRWGLGADPAILTAFCLVTILASAVCYGIERPAQRAILRLYAPYRERRRVDAVPSV</sequence>
<gene>
    <name evidence="3" type="ORF">MBUL_00320</name>
</gene>
<dbReference type="InterPro" id="IPR002656">
    <property type="entry name" value="Acyl_transf_3_dom"/>
</dbReference>
<feature type="transmembrane region" description="Helical" evidence="1">
    <location>
        <begin position="20"/>
        <end position="37"/>
    </location>
</feature>
<keyword evidence="1" id="KW-1133">Transmembrane helix</keyword>
<dbReference type="PANTHER" id="PTHR23028">
    <property type="entry name" value="ACETYLTRANSFERASE"/>
    <property type="match status" value="1"/>
</dbReference>
<feature type="transmembrane region" description="Helical" evidence="1">
    <location>
        <begin position="282"/>
        <end position="303"/>
    </location>
</feature>
<protein>
    <recommendedName>
        <fullName evidence="2">Acyltransferase 3 domain-containing protein</fullName>
    </recommendedName>
</protein>
<dbReference type="PANTHER" id="PTHR23028:SF131">
    <property type="entry name" value="BLR2367 PROTEIN"/>
    <property type="match status" value="1"/>
</dbReference>
<dbReference type="AlphaFoldDB" id="A0A679IUR5"/>
<dbReference type="InterPro" id="IPR050879">
    <property type="entry name" value="Acyltransferase_3"/>
</dbReference>
<feature type="transmembrane region" description="Helical" evidence="1">
    <location>
        <begin position="94"/>
        <end position="111"/>
    </location>
</feature>